<keyword evidence="2" id="KW-0732">Signal</keyword>
<feature type="domain" description="Thioredoxin-like fold" evidence="7">
    <location>
        <begin position="53"/>
        <end position="217"/>
    </location>
</feature>
<dbReference type="EMBL" id="JAROYP010000012">
    <property type="protein sequence ID" value="MDH5163114.1"/>
    <property type="molecule type" value="Genomic_DNA"/>
</dbReference>
<name>A0A8E2I7F6_9BACI</name>
<keyword evidence="6" id="KW-1133">Transmembrane helix</keyword>
<dbReference type="PANTHER" id="PTHR13887">
    <property type="entry name" value="GLUTATHIONE S-TRANSFERASE KAPPA"/>
    <property type="match status" value="1"/>
</dbReference>
<evidence type="ECO:0000256" key="5">
    <source>
        <dbReference type="ARBA" id="ARBA00023284"/>
    </source>
</evidence>
<keyword evidence="5" id="KW-0676">Redox-active center</keyword>
<keyword evidence="10" id="KW-1185">Reference proteome</keyword>
<protein>
    <submittedName>
        <fullName evidence="8">Thioredoxin domain-containing protein</fullName>
    </submittedName>
</protein>
<evidence type="ECO:0000313" key="9">
    <source>
        <dbReference type="EMBL" id="OOP68111.1"/>
    </source>
</evidence>
<evidence type="ECO:0000256" key="3">
    <source>
        <dbReference type="ARBA" id="ARBA00023002"/>
    </source>
</evidence>
<reference evidence="9 10" key="1">
    <citation type="submission" date="2017-01" db="EMBL/GenBank/DDBJ databases">
        <title>Draft genome sequence of Bacillus oleronius.</title>
        <authorList>
            <person name="Allam M."/>
        </authorList>
    </citation>
    <scope>NUCLEOTIDE SEQUENCE [LARGE SCALE GENOMIC DNA]</scope>
    <source>
        <strain evidence="9 10">DSM 9356</strain>
    </source>
</reference>
<evidence type="ECO:0000256" key="4">
    <source>
        <dbReference type="ARBA" id="ARBA00023157"/>
    </source>
</evidence>
<dbReference type="Gene3D" id="3.40.30.10">
    <property type="entry name" value="Glutaredoxin"/>
    <property type="match status" value="1"/>
</dbReference>
<dbReference type="Proteomes" id="UP000189761">
    <property type="component" value="Unassembled WGS sequence"/>
</dbReference>
<dbReference type="InterPro" id="IPR012336">
    <property type="entry name" value="Thioredoxin-like_fold"/>
</dbReference>
<organism evidence="9 10">
    <name type="scientific">Heyndrickxia oleronia</name>
    <dbReference type="NCBI Taxonomy" id="38875"/>
    <lineage>
        <taxon>Bacteria</taxon>
        <taxon>Bacillati</taxon>
        <taxon>Bacillota</taxon>
        <taxon>Bacilli</taxon>
        <taxon>Bacillales</taxon>
        <taxon>Bacillaceae</taxon>
        <taxon>Heyndrickxia</taxon>
    </lineage>
</organism>
<evidence type="ECO:0000313" key="10">
    <source>
        <dbReference type="Proteomes" id="UP000189761"/>
    </source>
</evidence>
<evidence type="ECO:0000256" key="2">
    <source>
        <dbReference type="ARBA" id="ARBA00022729"/>
    </source>
</evidence>
<gene>
    <name evidence="9" type="ORF">BWZ43_12340</name>
    <name evidence="8" type="ORF">P5X88_19450</name>
</gene>
<evidence type="ECO:0000256" key="1">
    <source>
        <dbReference type="ARBA" id="ARBA00005791"/>
    </source>
</evidence>
<proteinExistence type="inferred from homology"/>
<dbReference type="PANTHER" id="PTHR13887:SF14">
    <property type="entry name" value="DISULFIDE BOND FORMATION PROTEIN D"/>
    <property type="match status" value="1"/>
</dbReference>
<reference evidence="8" key="2">
    <citation type="submission" date="2023-03" db="EMBL/GenBank/DDBJ databases">
        <title>Bacterial isolates from washroom surfaces on a university campus.</title>
        <authorList>
            <person name="Holman D.B."/>
            <person name="Gzyl K.E."/>
            <person name="Taheri A.E."/>
        </authorList>
    </citation>
    <scope>NUCLEOTIDE SEQUENCE</scope>
    <source>
        <strain evidence="8">RD03</strain>
    </source>
</reference>
<dbReference type="AlphaFoldDB" id="A0A8E2I7F6"/>
<comment type="caution">
    <text evidence="9">The sequence shown here is derived from an EMBL/GenBank/DDBJ whole genome shotgun (WGS) entry which is preliminary data.</text>
</comment>
<dbReference type="Pfam" id="PF13462">
    <property type="entry name" value="Thioredoxin_4"/>
    <property type="match status" value="1"/>
</dbReference>
<dbReference type="EMBL" id="MTLA01000136">
    <property type="protein sequence ID" value="OOP68111.1"/>
    <property type="molecule type" value="Genomic_DNA"/>
</dbReference>
<feature type="transmembrane region" description="Helical" evidence="6">
    <location>
        <begin position="12"/>
        <end position="32"/>
    </location>
</feature>
<dbReference type="GO" id="GO:0016491">
    <property type="term" value="F:oxidoreductase activity"/>
    <property type="evidence" value="ECO:0007669"/>
    <property type="project" value="UniProtKB-KW"/>
</dbReference>
<evidence type="ECO:0000256" key="6">
    <source>
        <dbReference type="SAM" id="Phobius"/>
    </source>
</evidence>
<accession>A0A8E2I7F6</accession>
<dbReference type="InterPro" id="IPR036249">
    <property type="entry name" value="Thioredoxin-like_sf"/>
</dbReference>
<keyword evidence="6" id="KW-0812">Transmembrane</keyword>
<dbReference type="RefSeq" id="WP_058004175.1">
    <property type="nucleotide sequence ID" value="NZ_CP065424.1"/>
</dbReference>
<sequence length="227" mass="26092">MAKSKKANKSGSSFFWIVIVVAVVLLALIVFLSKQSSDEPKQDETFSFDYSNQPFEGDENAPVEIVEFGDYKCPACKDFNDTVYPVIQKDLIETGKAKLYFMNYPFIYKDSERSAQFAETVYQELGNDVFWKFHHLLYSKQPKEEKTDFFTLKVLKDSLAELVNEADVKKVEEAFKNKEYKDALAKDRSYVSELKIDSTPSLFINGKKFTGSSYDEFIQEVKDAAKK</sequence>
<keyword evidence="4" id="KW-1015">Disulfide bond</keyword>
<comment type="similarity">
    <text evidence="1">Belongs to the thioredoxin family. DsbA subfamily.</text>
</comment>
<keyword evidence="3" id="KW-0560">Oxidoreductase</keyword>
<keyword evidence="6" id="KW-0472">Membrane</keyword>
<dbReference type="Proteomes" id="UP001159179">
    <property type="component" value="Unassembled WGS sequence"/>
</dbReference>
<evidence type="ECO:0000259" key="7">
    <source>
        <dbReference type="Pfam" id="PF13462"/>
    </source>
</evidence>
<evidence type="ECO:0000313" key="8">
    <source>
        <dbReference type="EMBL" id="MDH5163114.1"/>
    </source>
</evidence>
<dbReference type="SUPFAM" id="SSF52833">
    <property type="entry name" value="Thioredoxin-like"/>
    <property type="match status" value="1"/>
</dbReference>